<organism evidence="6">
    <name type="scientific">marine metagenome</name>
    <dbReference type="NCBI Taxonomy" id="408172"/>
    <lineage>
        <taxon>unclassified sequences</taxon>
        <taxon>metagenomes</taxon>
        <taxon>ecological metagenomes</taxon>
    </lineage>
</organism>
<sequence>MTQFDAIVIGGGVNSLVTAAILGKVGKKVLVLESRNEVGGLASTKEFAPGFKCNVIHDTLKWIDPRIMAELNLKSHGLEWIKPDVVRIALGKDGEHIAFHRDPKQTADSIAHHSKKDADVWGEFTSYIEKSVNFLERLYELTPPSLPNVGLFEALSMHSMLGPIFKHGSRGVVDLMRVMPMMMPELMDEWFENELLRSAVATAGIHHLSFGPFAAATGYNLLHQHLHSSGVFHNVKFAKGGTIELANALKTVAESYHVAIETNSKVSSIDTDNGICSGVTLVNEKSVKAKIIVSGLDPRNTFINLVGAPKLNPNFHTQLRNIKYRGSTARIHFALKDLPQINNVSQDMMKTVFSIAPTIEYQEKASDSVKYGIVANEPTVEFTIPSLFNSDFAPDGKHVLSATVQYVPYHLRDQKWNDELKSILKKNVVRVLEKTIPSFSSLVESSIVVSPLDLENEFGLTEGNLNHGEMTLDQFMFMRPTISAAQYKSPLQNLYICGPGTHPGGGLHGTNGFNAAQEILKESKS</sequence>
<evidence type="ECO:0000256" key="2">
    <source>
        <dbReference type="ARBA" id="ARBA00037217"/>
    </source>
</evidence>
<name>A0A382EQN6_9ZZZZ</name>
<protein>
    <recommendedName>
        <fullName evidence="4">Pyridine nucleotide-disulfide oxidoreductase domain-containing protein 2</fullName>
    </recommendedName>
</protein>
<dbReference type="SUPFAM" id="SSF51905">
    <property type="entry name" value="FAD/NAD(P)-binding domain"/>
    <property type="match status" value="1"/>
</dbReference>
<dbReference type="AlphaFoldDB" id="A0A382EQN6"/>
<dbReference type="GO" id="GO:0005759">
    <property type="term" value="C:mitochondrial matrix"/>
    <property type="evidence" value="ECO:0007669"/>
    <property type="project" value="UniProtKB-SubCell"/>
</dbReference>
<dbReference type="PANTHER" id="PTHR10668">
    <property type="entry name" value="PHYTOENE DEHYDROGENASE"/>
    <property type="match status" value="1"/>
</dbReference>
<evidence type="ECO:0000256" key="1">
    <source>
        <dbReference type="ARBA" id="ARBA00004305"/>
    </source>
</evidence>
<dbReference type="InterPro" id="IPR002937">
    <property type="entry name" value="Amino_oxidase"/>
</dbReference>
<comment type="function">
    <text evidence="2">Probable oxidoreductase that may play a role as regulator of mitochondrial function.</text>
</comment>
<dbReference type="Pfam" id="PF01593">
    <property type="entry name" value="Amino_oxidase"/>
    <property type="match status" value="1"/>
</dbReference>
<dbReference type="Gene3D" id="3.50.50.60">
    <property type="entry name" value="FAD/NAD(P)-binding domain"/>
    <property type="match status" value="2"/>
</dbReference>
<gene>
    <name evidence="6" type="ORF">METZ01_LOCUS205496</name>
</gene>
<dbReference type="EMBL" id="UINC01045643">
    <property type="protein sequence ID" value="SVB52642.1"/>
    <property type="molecule type" value="Genomic_DNA"/>
</dbReference>
<feature type="domain" description="Amine oxidase" evidence="5">
    <location>
        <begin position="16"/>
        <end position="520"/>
    </location>
</feature>
<dbReference type="InterPro" id="IPR036188">
    <property type="entry name" value="FAD/NAD-bd_sf"/>
</dbReference>
<dbReference type="PANTHER" id="PTHR10668:SF103">
    <property type="entry name" value="PYRIDINE NUCLEOTIDE-DISULFIDE OXIDOREDUCTASE DOMAIN-CONTAINING PROTEIN 2"/>
    <property type="match status" value="1"/>
</dbReference>
<evidence type="ECO:0000259" key="5">
    <source>
        <dbReference type="Pfam" id="PF01593"/>
    </source>
</evidence>
<proteinExistence type="predicted"/>
<comment type="subunit">
    <text evidence="3">Interacts with COX5B; this interaction may contribute to localize PYROXD2 to the inner face of the inner mitochondrial membrane.</text>
</comment>
<evidence type="ECO:0000256" key="3">
    <source>
        <dbReference type="ARBA" id="ARBA00038825"/>
    </source>
</evidence>
<accession>A0A382EQN6</accession>
<reference evidence="6" key="1">
    <citation type="submission" date="2018-05" db="EMBL/GenBank/DDBJ databases">
        <authorList>
            <person name="Lanie J.A."/>
            <person name="Ng W.-L."/>
            <person name="Kazmierczak K.M."/>
            <person name="Andrzejewski T.M."/>
            <person name="Davidsen T.M."/>
            <person name="Wayne K.J."/>
            <person name="Tettelin H."/>
            <person name="Glass J.I."/>
            <person name="Rusch D."/>
            <person name="Podicherti R."/>
            <person name="Tsui H.-C.T."/>
            <person name="Winkler M.E."/>
        </authorList>
    </citation>
    <scope>NUCLEOTIDE SEQUENCE</scope>
</reference>
<evidence type="ECO:0000313" key="6">
    <source>
        <dbReference type="EMBL" id="SVB52642.1"/>
    </source>
</evidence>
<dbReference type="GO" id="GO:0016491">
    <property type="term" value="F:oxidoreductase activity"/>
    <property type="evidence" value="ECO:0007669"/>
    <property type="project" value="InterPro"/>
</dbReference>
<comment type="subcellular location">
    <subcellularLocation>
        <location evidence="1">Mitochondrion matrix</location>
    </subcellularLocation>
</comment>
<evidence type="ECO:0000256" key="4">
    <source>
        <dbReference type="ARBA" id="ARBA00040298"/>
    </source>
</evidence>